<dbReference type="Pfam" id="PF12420">
    <property type="entry name" value="DUF3671"/>
    <property type="match status" value="1"/>
</dbReference>
<dbReference type="AlphaFoldDB" id="A0A1A8WT69"/>
<evidence type="ECO:0000313" key="1">
    <source>
        <dbReference type="EMBL" id="SBS94531.1"/>
    </source>
</evidence>
<accession>A0A1A8WT69</accession>
<dbReference type="Proteomes" id="UP000078597">
    <property type="component" value="Unassembled WGS sequence"/>
</dbReference>
<dbReference type="EMBL" id="FLQW01002918">
    <property type="protein sequence ID" value="SBS94531.1"/>
    <property type="molecule type" value="Genomic_DNA"/>
</dbReference>
<organism evidence="1 2">
    <name type="scientific">Plasmodium malariae</name>
    <dbReference type="NCBI Taxonomy" id="5858"/>
    <lineage>
        <taxon>Eukaryota</taxon>
        <taxon>Sar</taxon>
        <taxon>Alveolata</taxon>
        <taxon>Apicomplexa</taxon>
        <taxon>Aconoidasida</taxon>
        <taxon>Haemosporida</taxon>
        <taxon>Plasmodiidae</taxon>
        <taxon>Plasmodium</taxon>
        <taxon>Plasmodium (Plasmodium)</taxon>
    </lineage>
</organism>
<feature type="non-terminal residue" evidence="1">
    <location>
        <position position="1"/>
    </location>
</feature>
<gene>
    <name evidence="1" type="ORF">PMALA_043650</name>
</gene>
<reference evidence="2" key="1">
    <citation type="submission" date="2016-05" db="EMBL/GenBank/DDBJ databases">
        <authorList>
            <person name="Naeem Raeece"/>
        </authorList>
    </citation>
    <scope>NUCLEOTIDE SEQUENCE [LARGE SCALE GENOMIC DNA]</scope>
</reference>
<evidence type="ECO:0000313" key="2">
    <source>
        <dbReference type="Proteomes" id="UP000078597"/>
    </source>
</evidence>
<proteinExistence type="predicted"/>
<protein>
    <submittedName>
        <fullName evidence="1">Uncharacterized protein</fullName>
    </submittedName>
</protein>
<dbReference type="InterPro" id="IPR022139">
    <property type="entry name" value="Fam-L/Fam-M-like_plasmodium"/>
</dbReference>
<sequence>STLNKSLDEIYNYHRKLYKRNYRLLAKYKQDNDSRPIFLKEDIPNNGMNERKDIYNNMKGDMGKERQQTGSLQKYIGNHKGFMKIKSCLFETKKYSHLEKKIFKELDYKNFLNNNRLISDKLYSKVLESLHYWLKECPLNWLFRQTVVYGGKGYAIASD</sequence>
<name>A0A1A8WT69_PLAMA</name>